<dbReference type="RefSeq" id="WP_152231416.1">
    <property type="nucleotide sequence ID" value="NZ_BAAAOT010000005.1"/>
</dbReference>
<keyword evidence="2" id="KW-0808">Transferase</keyword>
<dbReference type="Proteomes" id="UP000429644">
    <property type="component" value="Unassembled WGS sequence"/>
</dbReference>
<evidence type="ECO:0000313" key="2">
    <source>
        <dbReference type="EMBL" id="MPV88749.1"/>
    </source>
</evidence>
<dbReference type="Gene3D" id="3.40.630.30">
    <property type="match status" value="1"/>
</dbReference>
<comment type="caution">
    <text evidence="2">The sequence shown here is derived from an EMBL/GenBank/DDBJ whole genome shotgun (WGS) entry which is preliminary data.</text>
</comment>
<dbReference type="GO" id="GO:0016747">
    <property type="term" value="F:acyltransferase activity, transferring groups other than amino-acyl groups"/>
    <property type="evidence" value="ECO:0007669"/>
    <property type="project" value="InterPro"/>
</dbReference>
<keyword evidence="3" id="KW-1185">Reference proteome</keyword>
<proteinExistence type="predicted"/>
<evidence type="ECO:0000259" key="1">
    <source>
        <dbReference type="PROSITE" id="PS51186"/>
    </source>
</evidence>
<dbReference type="PROSITE" id="PS51186">
    <property type="entry name" value="GNAT"/>
    <property type="match status" value="1"/>
</dbReference>
<accession>A0A7J9UVU8</accession>
<feature type="domain" description="N-acetyltransferase" evidence="1">
    <location>
        <begin position="125"/>
        <end position="255"/>
    </location>
</feature>
<dbReference type="AlphaFoldDB" id="A0A7J9UVU8"/>
<dbReference type="Pfam" id="PF00583">
    <property type="entry name" value="Acetyltransf_1"/>
    <property type="match status" value="1"/>
</dbReference>
<dbReference type="InterPro" id="IPR016181">
    <property type="entry name" value="Acyl_CoA_acyltransferase"/>
</dbReference>
<name>A0A7J9UVU8_9MICO</name>
<evidence type="ECO:0000313" key="3">
    <source>
        <dbReference type="Proteomes" id="UP000429644"/>
    </source>
</evidence>
<dbReference type="InterPro" id="IPR000182">
    <property type="entry name" value="GNAT_dom"/>
</dbReference>
<dbReference type="SUPFAM" id="SSF55729">
    <property type="entry name" value="Acyl-CoA N-acyltransferases (Nat)"/>
    <property type="match status" value="1"/>
</dbReference>
<sequence>MRRRSDGLSVTTTASGEDFLVRWPFWRANRGHYPLAEAWAAPGGRAALALCVGERRRLLVGLGAPEHLAAFVATTELPPVDHVILTRGTWDRLTGPVRERTGVTLARGWDWMSTDRPPAAEPGEDRVAPLPGRLDEVHAVLARAYPERGAHPGDAELDWWGYAAPDGALAGVLASEVHGPGAAADAGVHLSAVAVDPAHRRGGVARTMVAAVTRWALRRAPVVHLGIWADHDGARRLYAGLGFAVGQEFEGLNPR</sequence>
<gene>
    <name evidence="2" type="ORF">GB882_08725</name>
</gene>
<protein>
    <submittedName>
        <fullName evidence="2">GNAT family N-acetyltransferase</fullName>
    </submittedName>
</protein>
<organism evidence="2 3">
    <name type="scientific">Georgenia ruanii</name>
    <dbReference type="NCBI Taxonomy" id="348442"/>
    <lineage>
        <taxon>Bacteria</taxon>
        <taxon>Bacillati</taxon>
        <taxon>Actinomycetota</taxon>
        <taxon>Actinomycetes</taxon>
        <taxon>Micrococcales</taxon>
        <taxon>Bogoriellaceae</taxon>
        <taxon>Georgenia</taxon>
    </lineage>
</organism>
<dbReference type="CDD" id="cd04301">
    <property type="entry name" value="NAT_SF"/>
    <property type="match status" value="1"/>
</dbReference>
<dbReference type="OrthoDB" id="5143160at2"/>
<reference evidence="2 3" key="1">
    <citation type="submission" date="2019-10" db="EMBL/GenBank/DDBJ databases">
        <title>Georgenia wutianyii sp. nov. and Georgenia yuyongxinii sp. nov. isolated from plateau pika (Ochotona curzoniae) in the Qinghai-Tibet plateau of China.</title>
        <authorList>
            <person name="Tian Z."/>
        </authorList>
    </citation>
    <scope>NUCLEOTIDE SEQUENCE [LARGE SCALE GENOMIC DNA]</scope>
    <source>
        <strain evidence="2 3">JCM 15130</strain>
    </source>
</reference>
<dbReference type="EMBL" id="WHPD01001883">
    <property type="protein sequence ID" value="MPV88749.1"/>
    <property type="molecule type" value="Genomic_DNA"/>
</dbReference>